<dbReference type="GO" id="GO:0032438">
    <property type="term" value="P:melanosome organization"/>
    <property type="evidence" value="ECO:0007669"/>
    <property type="project" value="TreeGrafter"/>
</dbReference>
<dbReference type="InterPro" id="IPR022409">
    <property type="entry name" value="PKD/Chitinase_dom"/>
</dbReference>
<dbReference type="Pfam" id="PF00801">
    <property type="entry name" value="PKD"/>
    <property type="match status" value="1"/>
</dbReference>
<organism evidence="7 8">
    <name type="scientific">Thamnophis sirtalis</name>
    <dbReference type="NCBI Taxonomy" id="35019"/>
    <lineage>
        <taxon>Eukaryota</taxon>
        <taxon>Metazoa</taxon>
        <taxon>Chordata</taxon>
        <taxon>Craniata</taxon>
        <taxon>Vertebrata</taxon>
        <taxon>Euteleostomi</taxon>
        <taxon>Lepidosauria</taxon>
        <taxon>Squamata</taxon>
        <taxon>Bifurcata</taxon>
        <taxon>Unidentata</taxon>
        <taxon>Episquamata</taxon>
        <taxon>Toxicofera</taxon>
        <taxon>Serpentes</taxon>
        <taxon>Colubroidea</taxon>
        <taxon>Colubridae</taxon>
        <taxon>Natricinae</taxon>
        <taxon>Thamnophis</taxon>
    </lineage>
</organism>
<dbReference type="FunFam" id="2.60.40.10:FF:001512">
    <property type="entry name" value="Premelanosome protein a"/>
    <property type="match status" value="1"/>
</dbReference>
<keyword evidence="1" id="KW-0732">Signal</keyword>
<comment type="similarity">
    <text evidence="3">Belongs to the PMEL/NMB family.</text>
</comment>
<dbReference type="Proteomes" id="UP000504617">
    <property type="component" value="Unplaced"/>
</dbReference>
<keyword evidence="5" id="KW-0472">Membrane</keyword>
<dbReference type="OrthoDB" id="9939762at2759"/>
<dbReference type="GeneID" id="106539727"/>
<feature type="compositionally biased region" description="Polar residues" evidence="4">
    <location>
        <begin position="426"/>
        <end position="435"/>
    </location>
</feature>
<evidence type="ECO:0000259" key="6">
    <source>
        <dbReference type="PROSITE" id="PS50093"/>
    </source>
</evidence>
<dbReference type="InterPro" id="IPR046846">
    <property type="entry name" value="PKAT_KLD"/>
</dbReference>
<feature type="compositionally biased region" description="Low complexity" evidence="4">
    <location>
        <begin position="436"/>
        <end position="455"/>
    </location>
</feature>
<dbReference type="PANTHER" id="PTHR11861:SF1">
    <property type="entry name" value="MELANOCYTE PROTEIN PMEL"/>
    <property type="match status" value="1"/>
</dbReference>
<proteinExistence type="inferred from homology"/>
<feature type="compositionally biased region" description="Polar residues" evidence="4">
    <location>
        <begin position="459"/>
        <end position="475"/>
    </location>
</feature>
<dbReference type="CDD" id="cd00146">
    <property type="entry name" value="PKD"/>
    <property type="match status" value="1"/>
</dbReference>
<dbReference type="Pfam" id="PF20433">
    <property type="entry name" value="PKAT_KLD"/>
    <property type="match status" value="1"/>
</dbReference>
<dbReference type="PANTHER" id="PTHR11861">
    <property type="entry name" value="MELANOCYTE PROTEIN PMEL 17-RELATED"/>
    <property type="match status" value="1"/>
</dbReference>
<accession>A0A6I9Y010</accession>
<evidence type="ECO:0000256" key="4">
    <source>
        <dbReference type="SAM" id="MobiDB-lite"/>
    </source>
</evidence>
<dbReference type="GO" id="GO:0042470">
    <property type="term" value="C:melanosome"/>
    <property type="evidence" value="ECO:0007669"/>
    <property type="project" value="TreeGrafter"/>
</dbReference>
<reference evidence="8" key="1">
    <citation type="submission" date="2025-08" db="UniProtKB">
        <authorList>
            <consortium name="RefSeq"/>
        </authorList>
    </citation>
    <scope>IDENTIFICATION</scope>
    <source>
        <tissue evidence="8">Skeletal muscle</tissue>
    </source>
</reference>
<dbReference type="SUPFAM" id="SSF49299">
    <property type="entry name" value="PKD domain"/>
    <property type="match status" value="1"/>
</dbReference>
<evidence type="ECO:0000256" key="1">
    <source>
        <dbReference type="ARBA" id="ARBA00022729"/>
    </source>
</evidence>
<dbReference type="InterPro" id="IPR000601">
    <property type="entry name" value="PKD_dom"/>
</dbReference>
<dbReference type="AlphaFoldDB" id="A0A6I9Y010"/>
<keyword evidence="5" id="KW-0812">Transmembrane</keyword>
<evidence type="ECO:0000313" key="8">
    <source>
        <dbReference type="RefSeq" id="XP_013910065.1"/>
    </source>
</evidence>
<keyword evidence="2" id="KW-0325">Glycoprotein</keyword>
<gene>
    <name evidence="8" type="primary">PMEL</name>
</gene>
<dbReference type="SMART" id="SM00089">
    <property type="entry name" value="PKD"/>
    <property type="match status" value="1"/>
</dbReference>
<feature type="domain" description="PKD" evidence="6">
    <location>
        <begin position="268"/>
        <end position="305"/>
    </location>
</feature>
<evidence type="ECO:0000256" key="2">
    <source>
        <dbReference type="ARBA" id="ARBA00023180"/>
    </source>
</evidence>
<keyword evidence="5" id="KW-1133">Transmembrane helix</keyword>
<dbReference type="KEGG" id="tsr:106539727"/>
<name>A0A6I9Y010_9SAUR</name>
<dbReference type="Gene3D" id="2.60.40.10">
    <property type="entry name" value="Immunoglobulins"/>
    <property type="match status" value="1"/>
</dbReference>
<evidence type="ECO:0000256" key="3">
    <source>
        <dbReference type="ARBA" id="ARBA00025776"/>
    </source>
</evidence>
<keyword evidence="7" id="KW-1185">Reference proteome</keyword>
<dbReference type="InterPro" id="IPR045219">
    <property type="entry name" value="PKAT"/>
</dbReference>
<feature type="region of interest" description="Disordered" evidence="4">
    <location>
        <begin position="421"/>
        <end position="481"/>
    </location>
</feature>
<evidence type="ECO:0000256" key="5">
    <source>
        <dbReference type="SAM" id="Phobius"/>
    </source>
</evidence>
<protein>
    <submittedName>
        <fullName evidence="8">Melanocyte protein PMEL</fullName>
    </submittedName>
</protein>
<dbReference type="CTD" id="6490"/>
<dbReference type="InterPro" id="IPR035986">
    <property type="entry name" value="PKD_dom_sf"/>
</dbReference>
<dbReference type="RefSeq" id="XP_013910065.1">
    <property type="nucleotide sequence ID" value="XM_014054590.1"/>
</dbReference>
<feature type="transmembrane region" description="Helical" evidence="5">
    <location>
        <begin position="653"/>
        <end position="673"/>
    </location>
</feature>
<dbReference type="Pfam" id="PF26141">
    <property type="entry name" value="PMEL_NMB_N"/>
    <property type="match status" value="1"/>
</dbReference>
<sequence>MCVPNLPKTDGGESHTAWSDPILSHPDCVEVGFSGRNNRWGKNGSRRYSAYKTWNSSLYPRWKEGDARQGNCWRGGNVTFDIGNDAPTLTSAKVTFRIALRFPSNQTALPDGRVVWSQNCIINGTRMRKGDPVYPDQEDDASDYVFPDGQPFSPSNRRPGKFVFVWQTWGQYWQVVDGPTSSLTIETADIALGSYTMNVAVYHYRGREKFIPIGGASTQFSITDQIPFQVNIEQLLDTDGTDSRFVRNRAISFAVQLHDPSQYLHDADISYSWDFGDQSGILISRSTMVTHTYLSAGTFSPRVVLQAAIPVASCGGSTSEDPFIMPTTLMPTTLMPTTAPSGTTVQASSVFSTINSITGASTEEAVTSVPASATSVLSTVSPAVTEEATSVATVPATNISAAPEETDLAAASVEPAIVVSSDATEDSTGTESVTIAMSASPPNTTASTAASESLPDSVTPGSSSTIAPENDSGTPEPTVLSPVASTTILSDNSEDTAAINPEDSVMPDTGTVAGDVVQLLVKRQAPTGCLLYRYGTFATNLDIIQGIESVEIVQVVPLMPAVAENAVDLTVTCQGSLPQEVCTTVSDPDCVIIQESVCNPVQPSPDCQLVLRQAFNQSGLYCVNISLADANTLAVASTQVSVQTERNQASAQITFVVGVLLVIAAMGAAIYTYRHLRHIPLWAMRSAGTSPRNWFPDRTAVRLFFGQAFGQRASGESSPLLSGNVI</sequence>
<dbReference type="GO" id="GO:0005886">
    <property type="term" value="C:plasma membrane"/>
    <property type="evidence" value="ECO:0007669"/>
    <property type="project" value="TreeGrafter"/>
</dbReference>
<evidence type="ECO:0000313" key="7">
    <source>
        <dbReference type="Proteomes" id="UP000504617"/>
    </source>
</evidence>
<dbReference type="InterPro" id="IPR013783">
    <property type="entry name" value="Ig-like_fold"/>
</dbReference>
<dbReference type="InterPro" id="IPR059017">
    <property type="entry name" value="PMEL_NMB_N"/>
</dbReference>
<dbReference type="PROSITE" id="PS50093">
    <property type="entry name" value="PKD"/>
    <property type="match status" value="1"/>
</dbReference>